<dbReference type="AlphaFoldDB" id="I0IM99"/>
<dbReference type="EMBL" id="AP012342">
    <property type="protein sequence ID" value="BAM06398.1"/>
    <property type="molecule type" value="Genomic_DNA"/>
</dbReference>
<dbReference type="OrthoDB" id="9803598at2"/>
<dbReference type="Proteomes" id="UP000007382">
    <property type="component" value="Chromosome"/>
</dbReference>
<dbReference type="Pfam" id="PF00425">
    <property type="entry name" value="Chorismate_bind"/>
    <property type="match status" value="1"/>
</dbReference>
<dbReference type="PRINTS" id="PR00095">
    <property type="entry name" value="ANTSNTHASEI"/>
</dbReference>
<evidence type="ECO:0000256" key="3">
    <source>
        <dbReference type="ARBA" id="ARBA00020653"/>
    </source>
</evidence>
<dbReference type="GO" id="GO:0000162">
    <property type="term" value="P:L-tryptophan biosynthetic process"/>
    <property type="evidence" value="ECO:0007669"/>
    <property type="project" value="TreeGrafter"/>
</dbReference>
<evidence type="ECO:0000259" key="9">
    <source>
        <dbReference type="Pfam" id="PF00425"/>
    </source>
</evidence>
<evidence type="ECO:0000313" key="12">
    <source>
        <dbReference type="Proteomes" id="UP000007382"/>
    </source>
</evidence>
<comment type="cofactor">
    <cofactor evidence="1">
        <name>Mg(2+)</name>
        <dbReference type="ChEBI" id="CHEBI:18420"/>
    </cofactor>
</comment>
<evidence type="ECO:0000256" key="5">
    <source>
        <dbReference type="ARBA" id="ARBA00022842"/>
    </source>
</evidence>
<evidence type="ECO:0000256" key="8">
    <source>
        <dbReference type="ARBA" id="ARBA00047683"/>
    </source>
</evidence>
<evidence type="ECO:0000256" key="4">
    <source>
        <dbReference type="ARBA" id="ARBA00022723"/>
    </source>
</evidence>
<dbReference type="PANTHER" id="PTHR11236">
    <property type="entry name" value="AMINOBENZOATE/ANTHRANILATE SYNTHASE"/>
    <property type="match status" value="1"/>
</dbReference>
<evidence type="ECO:0000256" key="6">
    <source>
        <dbReference type="ARBA" id="ARBA00023239"/>
    </source>
</evidence>
<dbReference type="InterPro" id="IPR015890">
    <property type="entry name" value="Chorismate_C"/>
</dbReference>
<dbReference type="PATRIC" id="fig|1162668.3.peg.791"/>
<comment type="function">
    <text evidence="7">Part of a heterotetrameric complex that catalyzes the two-step biosynthesis of anthranilate, an intermediate in the biosynthesis of L-tryptophan. In the first step, the glutamine-binding beta subunit (TrpG) of anthranilate synthase (AS) provides the glutamine amidotransferase activity which generates ammonia as a substrate that, along with chorismate, is used in the second step, catalyzed by the large alpha subunit of AS (TrpE) to produce anthranilate. In the absence of TrpG, TrpE can synthesize anthranilate directly from chorismate and high concentrations of ammonia.</text>
</comment>
<dbReference type="GO" id="GO:0046872">
    <property type="term" value="F:metal ion binding"/>
    <property type="evidence" value="ECO:0007669"/>
    <property type="project" value="UniProtKB-KW"/>
</dbReference>
<dbReference type="HOGENOM" id="CLU_006493_9_3_0"/>
<name>I0IM99_LEPFC</name>
<keyword evidence="12" id="KW-1185">Reference proteome</keyword>
<dbReference type="eggNOG" id="COG0147">
    <property type="taxonomic scope" value="Bacteria"/>
</dbReference>
<evidence type="ECO:0000256" key="1">
    <source>
        <dbReference type="ARBA" id="ARBA00001946"/>
    </source>
</evidence>
<evidence type="ECO:0000256" key="7">
    <source>
        <dbReference type="ARBA" id="ARBA00025634"/>
    </source>
</evidence>
<keyword evidence="4" id="KW-0479">Metal-binding</keyword>
<keyword evidence="5" id="KW-0460">Magnesium</keyword>
<reference evidence="11 12" key="1">
    <citation type="journal article" date="2012" name="J. Bacteriol.">
        <title>Complete Genome Sequence of Leptospirillum ferrooxidans Strain C2-3, Isolated from a Fresh Volcanic Ash Deposit on the Island of Miyake, Japan.</title>
        <authorList>
            <person name="Fujimura R."/>
            <person name="Sato Y."/>
            <person name="Nishizawa T."/>
            <person name="Oshima K."/>
            <person name="Kim S.-W."/>
            <person name="Hattori M."/>
            <person name="Kamijo T."/>
            <person name="Ohta H."/>
        </authorList>
    </citation>
    <scope>NUCLEOTIDE SEQUENCE [LARGE SCALE GENOMIC DNA]</scope>
    <source>
        <strain evidence="11 12">C2-3</strain>
    </source>
</reference>
<dbReference type="Pfam" id="PF04715">
    <property type="entry name" value="Anth_synt_I_N"/>
    <property type="match status" value="1"/>
</dbReference>
<comment type="catalytic activity">
    <reaction evidence="8">
        <text>chorismate + L-glutamine = anthranilate + pyruvate + L-glutamate + H(+)</text>
        <dbReference type="Rhea" id="RHEA:21732"/>
        <dbReference type="ChEBI" id="CHEBI:15361"/>
        <dbReference type="ChEBI" id="CHEBI:15378"/>
        <dbReference type="ChEBI" id="CHEBI:16567"/>
        <dbReference type="ChEBI" id="CHEBI:29748"/>
        <dbReference type="ChEBI" id="CHEBI:29985"/>
        <dbReference type="ChEBI" id="CHEBI:58359"/>
        <dbReference type="EC" id="4.1.3.27"/>
    </reaction>
</comment>
<dbReference type="SUPFAM" id="SSF56322">
    <property type="entry name" value="ADC synthase"/>
    <property type="match status" value="1"/>
</dbReference>
<feature type="domain" description="Chorismate-utilising enzyme C-terminal" evidence="9">
    <location>
        <begin position="229"/>
        <end position="481"/>
    </location>
</feature>
<protein>
    <recommendedName>
        <fullName evidence="3">Anthranilate synthase component 1</fullName>
    </recommendedName>
</protein>
<evidence type="ECO:0000259" key="10">
    <source>
        <dbReference type="Pfam" id="PF04715"/>
    </source>
</evidence>
<gene>
    <name evidence="11" type="ordered locus">LFE_0683</name>
</gene>
<dbReference type="InterPro" id="IPR006805">
    <property type="entry name" value="Anth_synth_I_N"/>
</dbReference>
<dbReference type="Gene3D" id="3.60.120.10">
    <property type="entry name" value="Anthranilate synthase"/>
    <property type="match status" value="1"/>
</dbReference>
<dbReference type="KEGG" id="lfc:LFE_0683"/>
<evidence type="ECO:0000256" key="2">
    <source>
        <dbReference type="ARBA" id="ARBA00011575"/>
    </source>
</evidence>
<keyword evidence="6" id="KW-0456">Lyase</keyword>
<dbReference type="STRING" id="1162668.LFE_0683"/>
<proteinExistence type="predicted"/>
<accession>I0IM99</accession>
<sequence length="501" mass="55223">MILSLSKDQFRNLSSEKRFIPFFGEILSDRITPVAAYASLDPLTHRFLLESVVGGESWGRFSYVGGGVLFRFEGNVSEGLSITDLTRSESGGRCHRDGDLLTLLKDEMEAISIESSLLPAGLAAGIVGYLSYDMVREFEKLPSLLPPQKEFPDLYFVLPEFLLVFDHVLGKLRILTWIDREEDLSSDELYDKASSRLSALKGSLSFHADQEGSVREHDPLSFVESPSSRVFEENVLKAKEHIKSGDIFQIVLSKRFSFHFDGDPLKVYRVLRSINPSPYMYLIQDGDMAIVGSSPELLVRVKGEKVEVRPIAGTVRRTGVPEEDAIRQKQLLADPKELAEHVMLVDLGRNDVGRVSQPGTVRVPEMMVLEQYSHVTHIVSHVEGLLSSNNDAFSVIRAAFPAGTLSGAPKIRAMQIIESLETMRRGPYAGAVGTISFSGDCDLAIAIRSIFIRGGNAFLQAGAGIVADSIPQNEDQEVAAKAAAMMEALRISNGERGSWLF</sequence>
<dbReference type="InterPro" id="IPR019999">
    <property type="entry name" value="Anth_synth_I-like"/>
</dbReference>
<dbReference type="PANTHER" id="PTHR11236:SF48">
    <property type="entry name" value="ISOCHORISMATE SYNTHASE MENF"/>
    <property type="match status" value="1"/>
</dbReference>
<organism evidence="11 12">
    <name type="scientific">Leptospirillum ferrooxidans (strain C2-3)</name>
    <dbReference type="NCBI Taxonomy" id="1162668"/>
    <lineage>
        <taxon>Bacteria</taxon>
        <taxon>Pseudomonadati</taxon>
        <taxon>Nitrospirota</taxon>
        <taxon>Nitrospiria</taxon>
        <taxon>Nitrospirales</taxon>
        <taxon>Nitrospiraceae</taxon>
        <taxon>Leptospirillum</taxon>
    </lineage>
</organism>
<dbReference type="GO" id="GO:0004049">
    <property type="term" value="F:anthranilate synthase activity"/>
    <property type="evidence" value="ECO:0007669"/>
    <property type="project" value="UniProtKB-EC"/>
</dbReference>
<evidence type="ECO:0000313" key="11">
    <source>
        <dbReference type="EMBL" id="BAM06398.1"/>
    </source>
</evidence>
<dbReference type="InterPro" id="IPR005801">
    <property type="entry name" value="ADC_synthase"/>
</dbReference>
<dbReference type="RefSeq" id="WP_014448890.1">
    <property type="nucleotide sequence ID" value="NC_017094.1"/>
</dbReference>
<comment type="subunit">
    <text evidence="2">Heterotetramer consisting of two non-identical subunits: a beta subunit (TrpG) and a large alpha subunit (TrpE).</text>
</comment>
<reference evidence="12" key="2">
    <citation type="submission" date="2012-03" db="EMBL/GenBank/DDBJ databases">
        <title>The complete genome sequence of the pioneer microbe on fresh volcanic deposit, Leptospirillum ferrooxidans strain C2-3.</title>
        <authorList>
            <person name="Fujimura R."/>
            <person name="Sato Y."/>
            <person name="Nishizawa T."/>
            <person name="Nanba K."/>
            <person name="Oshima K."/>
            <person name="Hattori M."/>
            <person name="Kamijo T."/>
            <person name="Ohta H."/>
        </authorList>
    </citation>
    <scope>NUCLEOTIDE SEQUENCE [LARGE SCALE GENOMIC DNA]</scope>
    <source>
        <strain evidence="12">C2-3</strain>
    </source>
</reference>
<feature type="domain" description="Anthranilate synthase component I N-terminal" evidence="10">
    <location>
        <begin position="29"/>
        <end position="172"/>
    </location>
</feature>